<dbReference type="EMBL" id="JH603170">
    <property type="protein sequence ID" value="EIC19878.1"/>
    <property type="molecule type" value="Genomic_DNA"/>
</dbReference>
<keyword evidence="2" id="KW-1185">Reference proteome</keyword>
<sequence length="165" mass="18905">MIASFSLADDKFMPQYHWGPVTFGIDTMTTLTPDDRLLMTRRTMKLLEAWGLGASDIMHLLRLPENVKARHVARFRDEEAFPDDPTVNRQIGYLLRIEEALHTYFPRNPEMRDLWVKRGNKQFGKKAPVAVMVEDGESGMISVLSHLDCTFAWDLTGSKAEYQTA</sequence>
<dbReference type="eggNOG" id="ENOG5030ZYM">
    <property type="taxonomic scope" value="Bacteria"/>
</dbReference>
<accession>H8Z7M5</accession>
<name>H8Z7M5_9GAMM</name>
<dbReference type="STRING" id="631362.Thi970DRAFT_03484"/>
<dbReference type="HOGENOM" id="CLU_136837_0_0_6"/>
<reference evidence="1 2" key="2">
    <citation type="submission" date="2011-11" db="EMBL/GenBank/DDBJ databases">
        <authorList>
            <consortium name="US DOE Joint Genome Institute"/>
            <person name="Lucas S."/>
            <person name="Han J."/>
            <person name="Lapidus A."/>
            <person name="Cheng J.-F."/>
            <person name="Goodwin L."/>
            <person name="Pitluck S."/>
            <person name="Peters L."/>
            <person name="Ovchinnikova G."/>
            <person name="Zhang X."/>
            <person name="Detter J.C."/>
            <person name="Han C."/>
            <person name="Tapia R."/>
            <person name="Land M."/>
            <person name="Hauser L."/>
            <person name="Kyrpides N."/>
            <person name="Ivanova N."/>
            <person name="Pagani I."/>
            <person name="Vogl K."/>
            <person name="Liu Z."/>
            <person name="Overmann J."/>
            <person name="Frigaard N.-U."/>
            <person name="Bryant D."/>
            <person name="Woyke T."/>
        </authorList>
    </citation>
    <scope>NUCLEOTIDE SEQUENCE [LARGE SCALE GENOMIC DNA]</scope>
    <source>
        <strain evidence="1 2">970</strain>
    </source>
</reference>
<evidence type="ECO:0000313" key="1">
    <source>
        <dbReference type="EMBL" id="EIC19878.1"/>
    </source>
</evidence>
<evidence type="ECO:0000313" key="2">
    <source>
        <dbReference type="Proteomes" id="UP000002964"/>
    </source>
</evidence>
<reference evidence="2" key="1">
    <citation type="submission" date="2011-06" db="EMBL/GenBank/DDBJ databases">
        <authorList>
            <consortium name="US DOE Joint Genome Institute (JGI-PGF)"/>
            <person name="Lucas S."/>
            <person name="Han J."/>
            <person name="Lapidus A."/>
            <person name="Cheng J.-F."/>
            <person name="Goodwin L."/>
            <person name="Pitluck S."/>
            <person name="Peters L."/>
            <person name="Land M.L."/>
            <person name="Hauser L."/>
            <person name="Vogl K."/>
            <person name="Liu Z."/>
            <person name="Overmann J."/>
            <person name="Frigaard N.-U."/>
            <person name="Bryant D.A."/>
            <person name="Woyke T.J."/>
        </authorList>
    </citation>
    <scope>NUCLEOTIDE SEQUENCE [LARGE SCALE GENOMIC DNA]</scope>
    <source>
        <strain evidence="2">970</strain>
    </source>
</reference>
<protein>
    <recommendedName>
        <fullName evidence="3">Antitoxin Xre/MbcA/ParS-like toxin-binding domain-containing protein</fullName>
    </recommendedName>
</protein>
<gene>
    <name evidence="1" type="ORF">Thi970DRAFT_03484</name>
</gene>
<dbReference type="AlphaFoldDB" id="H8Z7M5"/>
<dbReference type="Proteomes" id="UP000002964">
    <property type="component" value="Unassembled WGS sequence"/>
</dbReference>
<proteinExistence type="predicted"/>
<evidence type="ECO:0008006" key="3">
    <source>
        <dbReference type="Google" id="ProtNLM"/>
    </source>
</evidence>
<organism evidence="1 2">
    <name type="scientific">Thiorhodovibrio frisius</name>
    <dbReference type="NCBI Taxonomy" id="631362"/>
    <lineage>
        <taxon>Bacteria</taxon>
        <taxon>Pseudomonadati</taxon>
        <taxon>Pseudomonadota</taxon>
        <taxon>Gammaproteobacteria</taxon>
        <taxon>Chromatiales</taxon>
        <taxon>Chromatiaceae</taxon>
        <taxon>Thiorhodovibrio</taxon>
    </lineage>
</organism>